<sequence>MSHSPVPLVRDHALRDIAAPSLVDRDGRAMQLYSFSYSHGDKHWSFSLWAWSKRDAKQRLRALRRNVRLDGMIVAEIEGGC</sequence>
<protein>
    <submittedName>
        <fullName evidence="1">Uncharacterized protein</fullName>
    </submittedName>
</protein>
<evidence type="ECO:0000313" key="2">
    <source>
        <dbReference type="Proteomes" id="UP000191987"/>
    </source>
</evidence>
<dbReference type="AlphaFoldDB" id="A0A1S7QSL7"/>
<dbReference type="Proteomes" id="UP000191987">
    <property type="component" value="Unassembled WGS sequence"/>
</dbReference>
<dbReference type="EMBL" id="FBWG01000028">
    <property type="protein sequence ID" value="CUX41507.1"/>
    <property type="molecule type" value="Genomic_DNA"/>
</dbReference>
<dbReference type="RefSeq" id="WP_080819464.1">
    <property type="nucleotide sequence ID" value="NZ_LT009749.1"/>
</dbReference>
<proteinExistence type="predicted"/>
<organism evidence="1 2">
    <name type="scientific">Agrobacterium deltaense Zutra 3/1</name>
    <dbReference type="NCBI Taxonomy" id="1183427"/>
    <lineage>
        <taxon>Bacteria</taxon>
        <taxon>Pseudomonadati</taxon>
        <taxon>Pseudomonadota</taxon>
        <taxon>Alphaproteobacteria</taxon>
        <taxon>Hyphomicrobiales</taxon>
        <taxon>Rhizobiaceae</taxon>
        <taxon>Rhizobium/Agrobacterium group</taxon>
        <taxon>Agrobacterium</taxon>
    </lineage>
</organism>
<gene>
    <name evidence="1" type="ORF">AGR7C_Lc100139</name>
</gene>
<accession>A0A1S7QSL7</accession>
<reference evidence="1 2" key="1">
    <citation type="submission" date="2016-01" db="EMBL/GenBank/DDBJ databases">
        <authorList>
            <person name="Oliw E.H."/>
        </authorList>
    </citation>
    <scope>NUCLEOTIDE SEQUENCE [LARGE SCALE GENOMIC DNA]</scope>
    <source>
        <strain evidence="1 2">Zutra 3-1</strain>
    </source>
</reference>
<name>A0A1S7QSL7_9HYPH</name>
<evidence type="ECO:0000313" key="1">
    <source>
        <dbReference type="EMBL" id="CUX41507.1"/>
    </source>
</evidence>